<comment type="caution">
    <text evidence="2">The sequence shown here is derived from an EMBL/GenBank/DDBJ whole genome shotgun (WGS) entry which is preliminary data.</text>
</comment>
<sequence>MKLSIQNEKKKKCNILTPFYEKKRRRERKRDYKHNYFADGPIVKVAFDREWPPISLHRILLAFMSVDECSILRAYKLRICAQLAHTVTKRGEWNCSFSHNRNRMCNRIFLGDDTY</sequence>
<protein>
    <submittedName>
        <fullName evidence="2">Uncharacterized protein</fullName>
    </submittedName>
</protein>
<dbReference type="Proteomes" id="UP000887013">
    <property type="component" value="Unassembled WGS sequence"/>
</dbReference>
<evidence type="ECO:0000313" key="2">
    <source>
        <dbReference type="EMBL" id="GFT73712.1"/>
    </source>
</evidence>
<accession>A0A8X6PJ93</accession>
<reference evidence="2" key="1">
    <citation type="submission" date="2020-08" db="EMBL/GenBank/DDBJ databases">
        <title>Multicomponent nature underlies the extraordinary mechanical properties of spider dragline silk.</title>
        <authorList>
            <person name="Kono N."/>
            <person name="Nakamura H."/>
            <person name="Mori M."/>
            <person name="Yoshida Y."/>
            <person name="Ohtoshi R."/>
            <person name="Malay A.D."/>
            <person name="Moran D.A.P."/>
            <person name="Tomita M."/>
            <person name="Numata K."/>
            <person name="Arakawa K."/>
        </authorList>
    </citation>
    <scope>NUCLEOTIDE SEQUENCE</scope>
</reference>
<organism evidence="2 3">
    <name type="scientific">Nephila pilipes</name>
    <name type="common">Giant wood spider</name>
    <name type="synonym">Nephila maculata</name>
    <dbReference type="NCBI Taxonomy" id="299642"/>
    <lineage>
        <taxon>Eukaryota</taxon>
        <taxon>Metazoa</taxon>
        <taxon>Ecdysozoa</taxon>
        <taxon>Arthropoda</taxon>
        <taxon>Chelicerata</taxon>
        <taxon>Arachnida</taxon>
        <taxon>Araneae</taxon>
        <taxon>Araneomorphae</taxon>
        <taxon>Entelegynae</taxon>
        <taxon>Araneoidea</taxon>
        <taxon>Nephilidae</taxon>
        <taxon>Nephila</taxon>
    </lineage>
</organism>
<gene>
    <name evidence="2" type="ORF">NPIL_108591</name>
    <name evidence="1" type="ORF">NPIL_390751</name>
</gene>
<evidence type="ECO:0000313" key="1">
    <source>
        <dbReference type="EMBL" id="GFS34137.1"/>
    </source>
</evidence>
<dbReference type="EMBL" id="BMAW01070524">
    <property type="protein sequence ID" value="GFT73712.1"/>
    <property type="molecule type" value="Genomic_DNA"/>
</dbReference>
<evidence type="ECO:0000313" key="3">
    <source>
        <dbReference type="Proteomes" id="UP000887013"/>
    </source>
</evidence>
<dbReference type="AlphaFoldDB" id="A0A8X6PJ93"/>
<keyword evidence="3" id="KW-1185">Reference proteome</keyword>
<dbReference type="EMBL" id="BMAW01042437">
    <property type="protein sequence ID" value="GFS34137.1"/>
    <property type="molecule type" value="Genomic_DNA"/>
</dbReference>
<name>A0A8X6PJ93_NEPPI</name>
<proteinExistence type="predicted"/>